<dbReference type="NCBIfam" id="TIGR04137">
    <property type="entry name" value="Chlam_Ver_rRNA"/>
    <property type="match status" value="1"/>
</dbReference>
<dbReference type="InterPro" id="IPR026405">
    <property type="entry name" value="Chlam/Ver/Plancto_rRNA"/>
</dbReference>
<dbReference type="eggNOG" id="ENOG5033D8Q">
    <property type="taxonomic scope" value="Bacteria"/>
</dbReference>
<dbReference type="Proteomes" id="UP000030652">
    <property type="component" value="Unassembled WGS sequence"/>
</dbReference>
<evidence type="ECO:0000313" key="1">
    <source>
        <dbReference type="EMBL" id="KHE93206.1"/>
    </source>
</evidence>
<dbReference type="EMBL" id="JRYO01000069">
    <property type="protein sequence ID" value="KHE93206.1"/>
    <property type="molecule type" value="Genomic_DNA"/>
</dbReference>
<comment type="caution">
    <text evidence="1">The sequence shown here is derived from an EMBL/GenBank/DDBJ whole genome shotgun (WGS) entry which is preliminary data.</text>
</comment>
<organism evidence="1 2">
    <name type="scientific">Candidatus Scalindua brodae</name>
    <dbReference type="NCBI Taxonomy" id="237368"/>
    <lineage>
        <taxon>Bacteria</taxon>
        <taxon>Pseudomonadati</taxon>
        <taxon>Planctomycetota</taxon>
        <taxon>Candidatus Brocadiia</taxon>
        <taxon>Candidatus Brocadiales</taxon>
        <taxon>Candidatus Scalinduaceae</taxon>
        <taxon>Candidatus Scalindua</taxon>
    </lineage>
</organism>
<evidence type="ECO:0008006" key="3">
    <source>
        <dbReference type="Google" id="ProtNLM"/>
    </source>
</evidence>
<reference evidence="1 2" key="1">
    <citation type="submission" date="2014-10" db="EMBL/GenBank/DDBJ databases">
        <title>Draft genome of anammox bacterium scalindua brodae, obtained using differential coverage binning of sequence data from two enrichment reactors.</title>
        <authorList>
            <person name="Speth D.R."/>
            <person name="Russ L."/>
            <person name="Kartal B."/>
            <person name="Op den Camp H.J."/>
            <person name="Dutilh B.E."/>
            <person name="Jetten M.S."/>
        </authorList>
    </citation>
    <scope>NUCLEOTIDE SEQUENCE [LARGE SCALE GENOMIC DNA]</scope>
    <source>
        <strain evidence="1">RU1</strain>
    </source>
</reference>
<dbReference type="AlphaFoldDB" id="A0A0B0EMG0"/>
<sequence>MSIDKSLKTMGKLVRQRNVLTRPERIKYLMDEGLWDEKKSVYGLPKVKIIKIKKKAKVKKAAVATDGKVKAS</sequence>
<name>A0A0B0EMG0_9BACT</name>
<protein>
    <recommendedName>
        <fullName evidence="3">Small basic protein</fullName>
    </recommendedName>
</protein>
<gene>
    <name evidence="1" type="ORF">SCABRO_01044</name>
</gene>
<evidence type="ECO:0000313" key="2">
    <source>
        <dbReference type="Proteomes" id="UP000030652"/>
    </source>
</evidence>
<accession>A0A0B0EMG0</accession>
<proteinExistence type="predicted"/>